<gene>
    <name evidence="2" type="ORF">F5891DRAFT_310279</name>
</gene>
<dbReference type="Pfam" id="PF01926">
    <property type="entry name" value="MMR_HSR1"/>
    <property type="match status" value="2"/>
</dbReference>
<feature type="domain" description="G" evidence="1">
    <location>
        <begin position="26"/>
        <end position="132"/>
    </location>
</feature>
<dbReference type="GO" id="GO:0005525">
    <property type="term" value="F:GTP binding"/>
    <property type="evidence" value="ECO:0007669"/>
    <property type="project" value="InterPro"/>
</dbReference>
<keyword evidence="2" id="KW-0378">Hydrolase</keyword>
<dbReference type="RefSeq" id="XP_041225899.1">
    <property type="nucleotide sequence ID" value="XM_041371299.1"/>
</dbReference>
<dbReference type="GeneID" id="64665597"/>
<dbReference type="Gene3D" id="3.40.50.300">
    <property type="entry name" value="P-loop containing nucleotide triphosphate hydrolases"/>
    <property type="match status" value="2"/>
</dbReference>
<keyword evidence="3" id="KW-1185">Reference proteome</keyword>
<evidence type="ECO:0000313" key="3">
    <source>
        <dbReference type="Proteomes" id="UP001195769"/>
    </source>
</evidence>
<dbReference type="EMBL" id="JABBWK010000027">
    <property type="protein sequence ID" value="KAG1900323.1"/>
    <property type="molecule type" value="Genomic_DNA"/>
</dbReference>
<evidence type="ECO:0000313" key="2">
    <source>
        <dbReference type="EMBL" id="KAG1900323.1"/>
    </source>
</evidence>
<reference evidence="2" key="1">
    <citation type="journal article" date="2020" name="New Phytol.">
        <title>Comparative genomics reveals dynamic genome evolution in host specialist ectomycorrhizal fungi.</title>
        <authorList>
            <person name="Lofgren L.A."/>
            <person name="Nguyen N.H."/>
            <person name="Vilgalys R."/>
            <person name="Ruytinx J."/>
            <person name="Liao H.L."/>
            <person name="Branco S."/>
            <person name="Kuo A."/>
            <person name="LaButti K."/>
            <person name="Lipzen A."/>
            <person name="Andreopoulos W."/>
            <person name="Pangilinan J."/>
            <person name="Riley R."/>
            <person name="Hundley H."/>
            <person name="Na H."/>
            <person name="Barry K."/>
            <person name="Grigoriev I.V."/>
            <person name="Stajich J.E."/>
            <person name="Kennedy P.G."/>
        </authorList>
    </citation>
    <scope>NUCLEOTIDE SEQUENCE</scope>
    <source>
        <strain evidence="2">FC203</strain>
    </source>
</reference>
<dbReference type="GO" id="GO:0002098">
    <property type="term" value="P:tRNA wobble uridine modification"/>
    <property type="evidence" value="ECO:0007669"/>
    <property type="project" value="TreeGrafter"/>
</dbReference>
<dbReference type="GO" id="GO:0030488">
    <property type="term" value="P:tRNA methylation"/>
    <property type="evidence" value="ECO:0007669"/>
    <property type="project" value="TreeGrafter"/>
</dbReference>
<dbReference type="GO" id="GO:0016787">
    <property type="term" value="F:hydrolase activity"/>
    <property type="evidence" value="ECO:0007669"/>
    <property type="project" value="UniProtKB-KW"/>
</dbReference>
<comment type="caution">
    <text evidence="2">The sequence shown here is derived from an EMBL/GenBank/DDBJ whole genome shotgun (WGS) entry which is preliminary data.</text>
</comment>
<protein>
    <submittedName>
        <fullName evidence="2">P-loop containing nucleoside triphosphate hydrolase protein</fullName>
    </submittedName>
</protein>
<organism evidence="2 3">
    <name type="scientific">Suillus fuscotomentosus</name>
    <dbReference type="NCBI Taxonomy" id="1912939"/>
    <lineage>
        <taxon>Eukaryota</taxon>
        <taxon>Fungi</taxon>
        <taxon>Dikarya</taxon>
        <taxon>Basidiomycota</taxon>
        <taxon>Agaricomycotina</taxon>
        <taxon>Agaricomycetes</taxon>
        <taxon>Agaricomycetidae</taxon>
        <taxon>Boletales</taxon>
        <taxon>Suillineae</taxon>
        <taxon>Suillaceae</taxon>
        <taxon>Suillus</taxon>
    </lineage>
</organism>
<feature type="domain" description="G" evidence="1">
    <location>
        <begin position="227"/>
        <end position="352"/>
    </location>
</feature>
<proteinExistence type="predicted"/>
<dbReference type="PANTHER" id="PTHR42714">
    <property type="entry name" value="TRNA MODIFICATION GTPASE GTPBP3"/>
    <property type="match status" value="1"/>
</dbReference>
<dbReference type="InterPro" id="IPR027417">
    <property type="entry name" value="P-loop_NTPase"/>
</dbReference>
<dbReference type="CDD" id="cd00882">
    <property type="entry name" value="Ras_like_GTPase"/>
    <property type="match status" value="2"/>
</dbReference>
<dbReference type="SUPFAM" id="SSF52540">
    <property type="entry name" value="P-loop containing nucleoside triphosphate hydrolases"/>
    <property type="match status" value="2"/>
</dbReference>
<sequence>MMWSSTGAADSNCAEEASYCTDTCSVVIFGEAGAGKSSLVNLITKSNRAPTSCDTMGCTVETTVYEHEVLVKNQTLKVKLFDTPGLNEGSEGRVPDDEARKVLKHLLRKLKEQEDIHLLMYCVHYTKAVKTLCRNYKLCSSEVSTRCPIVLVITGLEDKKPEMEEWWRNNEQSISQLNMTFAGHACVTALNIDEYATERLKLRHDQSHYAICKLIEECRARNKAKNIVIFGETGAGKSSLVNLMAGKEVAVTSPDTQRCTMHWKEYTIEFHGEPYKVFDTVGLEETQLGIKEYLEAVDNAYKLIKKLDAEGGVDLLLFCIRAGRLNATIQSNYRLFHEFLCEKKVPIVLVITHLEREARMDDWWDRQQSTFEKTYGIRVADHACITAANRLDGRHKDRYEESRVTVRTLVEKFTVDDHKSLWAGGNSRFVSFMRKLKGFLPEPLDVKKKDIVSRLMQRCNLSPDVAKQLAQMIKQI</sequence>
<dbReference type="GO" id="GO:0005737">
    <property type="term" value="C:cytoplasm"/>
    <property type="evidence" value="ECO:0007669"/>
    <property type="project" value="TreeGrafter"/>
</dbReference>
<evidence type="ECO:0000259" key="1">
    <source>
        <dbReference type="Pfam" id="PF01926"/>
    </source>
</evidence>
<dbReference type="Proteomes" id="UP001195769">
    <property type="component" value="Unassembled WGS sequence"/>
</dbReference>
<dbReference type="AlphaFoldDB" id="A0AAD4E5X1"/>
<dbReference type="InterPro" id="IPR006073">
    <property type="entry name" value="GTP-bd"/>
</dbReference>
<dbReference type="PANTHER" id="PTHR42714:SF2">
    <property type="entry name" value="TRNA MODIFICATION GTPASE GTPBP3, MITOCHONDRIAL"/>
    <property type="match status" value="1"/>
</dbReference>
<accession>A0AAD4E5X1</accession>
<name>A0AAD4E5X1_9AGAM</name>